<dbReference type="AlphaFoldDB" id="A0AAX4JU00"/>
<proteinExistence type="predicted"/>
<evidence type="ECO:0000256" key="2">
    <source>
        <dbReference type="SAM" id="MobiDB-lite"/>
    </source>
</evidence>
<feature type="compositionally biased region" description="Polar residues" evidence="2">
    <location>
        <begin position="257"/>
        <end position="287"/>
    </location>
</feature>
<feature type="region of interest" description="Disordered" evidence="2">
    <location>
        <begin position="194"/>
        <end position="287"/>
    </location>
</feature>
<gene>
    <name evidence="3" type="ORF">L201_002923</name>
</gene>
<sequence>MKTEPIEAGSSANPASSRHLERENHLWQDIIDLSVSSPVDIDSSDSEEPEVPTSSITDDQVSTPTFNLGRGGSVHRFKGHTKNCSKCRSIAVPEEKNILERCGIVIETPTLTHPKAIFGNKGTKGFETQARALESAVKEGSTWYSHPGFCGGWPTRGVPLVCESKWYWSQLCIKHALHRNNLCQPYHQGVEIDNPPEDLSSGNTKGPYLNRQFYEGSGRTDSLKKRKRKNSNDNGQTSLPPTPSSPTSAFPSNPNNAQNIQDSASESSTLQNIPNGQGIPEQTQSMDDSFYRTKYFESNDELKKGRAEKIKLHDKIDQLNDMLRGKEEEIDKLRIKNKELVSMNTKLKEDEMESKKVNESMKVLVNTSQTEKNELRENITNLKKVIEEMKKSKDKIYHDHKKLELDHSKMKREKIELTEKFVHIEVKCSMLQGEIGTLKKENENLKRSENECQMKIKELVNSNMEITKENQDIKASVNSSNSEIQSSLDRMKNEVDEVNRKNKELQEYNLKLINEKERMKKEEFQTLTKIKNLNKYNSELNAEKSKLNTKLEDDRIKYDKLKNEKDDEIVTIKNKAELDIKELKQKLSKLEEENVKLQEEKEKYGRETKAEIENIRKELLDKQKIIEANLNELKDTSKEKEKLNIIIKENQQKIIELEEKCKDTEAKQSFVSTMYADGHQDIARILEDITVQHKQAVEEGKA</sequence>
<reference evidence="3 4" key="1">
    <citation type="submission" date="2024-01" db="EMBL/GenBank/DDBJ databases">
        <title>Comparative genomics of Cryptococcus and Kwoniella reveals pathogenesis evolution and contrasting modes of karyotype evolution via chromosome fusion or intercentromeric recombination.</title>
        <authorList>
            <person name="Coelho M.A."/>
            <person name="David-Palma M."/>
            <person name="Shea T."/>
            <person name="Bowers K."/>
            <person name="McGinley-Smith S."/>
            <person name="Mohammad A.W."/>
            <person name="Gnirke A."/>
            <person name="Yurkov A.M."/>
            <person name="Nowrousian M."/>
            <person name="Sun S."/>
            <person name="Cuomo C.A."/>
            <person name="Heitman J."/>
        </authorList>
    </citation>
    <scope>NUCLEOTIDE SEQUENCE [LARGE SCALE GENOMIC DNA]</scope>
    <source>
        <strain evidence="3 4">CBS 6074</strain>
    </source>
</reference>
<accession>A0AAX4JU00</accession>
<keyword evidence="4" id="KW-1185">Reference proteome</keyword>
<organism evidence="3 4">
    <name type="scientific">Kwoniella dendrophila CBS 6074</name>
    <dbReference type="NCBI Taxonomy" id="1295534"/>
    <lineage>
        <taxon>Eukaryota</taxon>
        <taxon>Fungi</taxon>
        <taxon>Dikarya</taxon>
        <taxon>Basidiomycota</taxon>
        <taxon>Agaricomycotina</taxon>
        <taxon>Tremellomycetes</taxon>
        <taxon>Tremellales</taxon>
        <taxon>Cryptococcaceae</taxon>
        <taxon>Kwoniella</taxon>
    </lineage>
</organism>
<dbReference type="GeneID" id="91093594"/>
<dbReference type="EMBL" id="CP144100">
    <property type="protein sequence ID" value="WWC88020.1"/>
    <property type="molecule type" value="Genomic_DNA"/>
</dbReference>
<evidence type="ECO:0000256" key="1">
    <source>
        <dbReference type="SAM" id="Coils"/>
    </source>
</evidence>
<feature type="compositionally biased region" description="Low complexity" evidence="2">
    <location>
        <begin position="245"/>
        <end position="256"/>
    </location>
</feature>
<keyword evidence="1" id="KW-0175">Coiled coil</keyword>
<dbReference type="RefSeq" id="XP_066074783.1">
    <property type="nucleotide sequence ID" value="XM_066218686.1"/>
</dbReference>
<feature type="region of interest" description="Disordered" evidence="2">
    <location>
        <begin position="37"/>
        <end position="63"/>
    </location>
</feature>
<feature type="region of interest" description="Disordered" evidence="2">
    <location>
        <begin position="1"/>
        <end position="23"/>
    </location>
</feature>
<evidence type="ECO:0000313" key="4">
    <source>
        <dbReference type="Proteomes" id="UP001355207"/>
    </source>
</evidence>
<dbReference type="Gene3D" id="1.20.5.340">
    <property type="match status" value="1"/>
</dbReference>
<protein>
    <submittedName>
        <fullName evidence="3">Uncharacterized protein</fullName>
    </submittedName>
</protein>
<feature type="coiled-coil region" evidence="1">
    <location>
        <begin position="309"/>
        <end position="667"/>
    </location>
</feature>
<dbReference type="Proteomes" id="UP001355207">
    <property type="component" value="Chromosome 3"/>
</dbReference>
<evidence type="ECO:0000313" key="3">
    <source>
        <dbReference type="EMBL" id="WWC88020.1"/>
    </source>
</evidence>
<name>A0AAX4JU00_9TREE</name>
<dbReference type="PANTHER" id="PTHR45615">
    <property type="entry name" value="MYOSIN HEAVY CHAIN, NON-MUSCLE"/>
    <property type="match status" value="1"/>
</dbReference>
<dbReference type="PANTHER" id="PTHR45615:SF80">
    <property type="entry name" value="GRIP DOMAIN-CONTAINING PROTEIN"/>
    <property type="match status" value="1"/>
</dbReference>